<protein>
    <submittedName>
        <fullName evidence="1">Histidine phosphatase family protein</fullName>
    </submittedName>
</protein>
<gene>
    <name evidence="1" type="ORF">HX099_06705</name>
</gene>
<evidence type="ECO:0000313" key="2">
    <source>
        <dbReference type="Proteomes" id="UP001173465"/>
    </source>
</evidence>
<comment type="caution">
    <text evidence="1">The sequence shown here is derived from an EMBL/GenBank/DDBJ whole genome shotgun (WGS) entry which is preliminary data.</text>
</comment>
<dbReference type="EMBL" id="JACANB010000003">
    <property type="protein sequence ID" value="MDM1696351.1"/>
    <property type="molecule type" value="Genomic_DNA"/>
</dbReference>
<dbReference type="AlphaFoldDB" id="A0AAW7DR81"/>
<accession>A0AAW7DR81</accession>
<proteinExistence type="predicted"/>
<dbReference type="Proteomes" id="UP001173465">
    <property type="component" value="Unassembled WGS sequence"/>
</dbReference>
<dbReference type="SUPFAM" id="SSF53254">
    <property type="entry name" value="Phosphoglycerate mutase-like"/>
    <property type="match status" value="1"/>
</dbReference>
<dbReference type="InterPro" id="IPR029033">
    <property type="entry name" value="His_PPase_superfam"/>
</dbReference>
<dbReference type="Gene3D" id="3.40.50.1240">
    <property type="entry name" value="Phosphoglycerate mutase-like"/>
    <property type="match status" value="1"/>
</dbReference>
<evidence type="ECO:0000313" key="1">
    <source>
        <dbReference type="EMBL" id="MDM1696351.1"/>
    </source>
</evidence>
<reference evidence="1" key="2">
    <citation type="journal article" date="2022" name="Sci. Total Environ.">
        <title>Prevalence, transmission, and molecular epidemiology of tet(X)-positive bacteria among humans, animals, and environmental niches in China: An epidemiological, and genomic-based study.</title>
        <authorList>
            <person name="Dong N."/>
            <person name="Zeng Y."/>
            <person name="Cai C."/>
            <person name="Sun C."/>
            <person name="Lu J."/>
            <person name="Liu C."/>
            <person name="Zhou H."/>
            <person name="Sun Q."/>
            <person name="Shu L."/>
            <person name="Wang H."/>
            <person name="Wang Y."/>
            <person name="Wang S."/>
            <person name="Wu C."/>
            <person name="Chan E.W."/>
            <person name="Chen G."/>
            <person name="Shen Z."/>
            <person name="Chen S."/>
            <person name="Zhang R."/>
        </authorList>
    </citation>
    <scope>NUCLEOTIDE SEQUENCE</scope>
    <source>
        <strain evidence="1">DF46-2-2</strain>
    </source>
</reference>
<sequence length="214" mass="24114">MKINFLKKLLNVKTLTLAALITGTAWETSPLWREPLPADLSESPFQLTQTLVKEWQDGDLIVFIRHLERCSRVDAACLAEPSGITQRSVTTGLEMGRYLSNLGLANGDIYTSPLTRTKQTSQAIFAQEIASKDFLFKCQPDFFKQALNIKQEGRNLFLVTHSSCLDELTEHFAHAEVDFEYGATVFVNVENLKEQQVLGFVDADDWARTLSPRT</sequence>
<organism evidence="1 2">
    <name type="scientific">Thiopseudomonas alkaliphila</name>
    <dbReference type="NCBI Taxonomy" id="1697053"/>
    <lineage>
        <taxon>Bacteria</taxon>
        <taxon>Pseudomonadati</taxon>
        <taxon>Pseudomonadota</taxon>
        <taxon>Gammaproteobacteria</taxon>
        <taxon>Pseudomonadales</taxon>
        <taxon>Pseudomonadaceae</taxon>
        <taxon>Thiopseudomonas</taxon>
    </lineage>
</organism>
<name>A0AAW7DR81_9GAMM</name>
<reference evidence="1" key="1">
    <citation type="submission" date="2020-06" db="EMBL/GenBank/DDBJ databases">
        <authorList>
            <person name="Dong N."/>
        </authorList>
    </citation>
    <scope>NUCLEOTIDE SEQUENCE</scope>
    <source>
        <strain evidence="1">DF46-2-2</strain>
    </source>
</reference>
<dbReference type="RefSeq" id="WP_286593703.1">
    <property type="nucleotide sequence ID" value="NZ_JACANB010000003.1"/>
</dbReference>